<comment type="caution">
    <text evidence="2">The sequence shown here is derived from an EMBL/GenBank/DDBJ whole genome shotgun (WGS) entry which is preliminary data.</text>
</comment>
<dbReference type="Proteomes" id="UP001189429">
    <property type="component" value="Unassembled WGS sequence"/>
</dbReference>
<dbReference type="Gene3D" id="1.10.472.10">
    <property type="entry name" value="Cyclin-like"/>
    <property type="match status" value="1"/>
</dbReference>
<sequence>MVGGLALKELNALEKTYLQLLDYKLFVDPQNPGRHHSAGHADGSRGKRYPCH</sequence>
<dbReference type="EMBL" id="CAUYUJ010016804">
    <property type="protein sequence ID" value="CAK0868983.1"/>
    <property type="molecule type" value="Genomic_DNA"/>
</dbReference>
<name>A0ABN9VAJ6_9DINO</name>
<keyword evidence="3" id="KW-1185">Reference proteome</keyword>
<evidence type="ECO:0000313" key="3">
    <source>
        <dbReference type="Proteomes" id="UP001189429"/>
    </source>
</evidence>
<accession>A0ABN9VAJ6</accession>
<feature type="region of interest" description="Disordered" evidence="1">
    <location>
        <begin position="32"/>
        <end position="52"/>
    </location>
</feature>
<reference evidence="2" key="1">
    <citation type="submission" date="2023-10" db="EMBL/GenBank/DDBJ databases">
        <authorList>
            <person name="Chen Y."/>
            <person name="Shah S."/>
            <person name="Dougan E. K."/>
            <person name="Thang M."/>
            <person name="Chan C."/>
        </authorList>
    </citation>
    <scope>NUCLEOTIDE SEQUENCE [LARGE SCALE GENOMIC DNA]</scope>
</reference>
<gene>
    <name evidence="2" type="ORF">PCOR1329_LOCUS55485</name>
</gene>
<protein>
    <submittedName>
        <fullName evidence="2">Uncharacterized protein</fullName>
    </submittedName>
</protein>
<evidence type="ECO:0000313" key="2">
    <source>
        <dbReference type="EMBL" id="CAK0868983.1"/>
    </source>
</evidence>
<evidence type="ECO:0000256" key="1">
    <source>
        <dbReference type="SAM" id="MobiDB-lite"/>
    </source>
</evidence>
<proteinExistence type="predicted"/>
<organism evidence="2 3">
    <name type="scientific">Prorocentrum cordatum</name>
    <dbReference type="NCBI Taxonomy" id="2364126"/>
    <lineage>
        <taxon>Eukaryota</taxon>
        <taxon>Sar</taxon>
        <taxon>Alveolata</taxon>
        <taxon>Dinophyceae</taxon>
        <taxon>Prorocentrales</taxon>
        <taxon>Prorocentraceae</taxon>
        <taxon>Prorocentrum</taxon>
    </lineage>
</organism>